<sequence length="225" mass="23605">MTSTSSTPSLPRLPPRPPRPGTPYSWQTSTPYSHGSGYSRACTATSTPYTASFGRPTRSGTTTGRSTAPGRKSRAASSLGASEASQVLCAVSEARGVGPSVGVALVNMSTGEAILSQICDTQFYVKTVHKVSVFEPSCILVASASCPPSPESSLFCAIEEACTGTPLVPLDPEYWSENAGLEYIQTLAFREDVEAINVAVEGKSQAICAFSAVRDTLNSLLSLLR</sequence>
<dbReference type="InterPro" id="IPR007860">
    <property type="entry name" value="DNA_mmatch_repair_MutS_con_dom"/>
</dbReference>
<evidence type="ECO:0000313" key="3">
    <source>
        <dbReference type="EMBL" id="KAL1848681.1"/>
    </source>
</evidence>
<accession>A0ABR3VYY6</accession>
<gene>
    <name evidence="3" type="ORF">VTK73DRAFT_10094</name>
</gene>
<dbReference type="EMBL" id="JAZHXJ010000912">
    <property type="protein sequence ID" value="KAL1848681.1"/>
    <property type="molecule type" value="Genomic_DNA"/>
</dbReference>
<feature type="region of interest" description="Disordered" evidence="1">
    <location>
        <begin position="1"/>
        <end position="79"/>
    </location>
</feature>
<evidence type="ECO:0000256" key="1">
    <source>
        <dbReference type="SAM" id="MobiDB-lite"/>
    </source>
</evidence>
<dbReference type="InterPro" id="IPR036678">
    <property type="entry name" value="MutS_con_dom_sf"/>
</dbReference>
<evidence type="ECO:0000313" key="4">
    <source>
        <dbReference type="Proteomes" id="UP001586593"/>
    </source>
</evidence>
<feature type="compositionally biased region" description="Pro residues" evidence="1">
    <location>
        <begin position="11"/>
        <end position="21"/>
    </location>
</feature>
<feature type="compositionally biased region" description="Low complexity" evidence="1">
    <location>
        <begin position="54"/>
        <end position="70"/>
    </location>
</feature>
<reference evidence="3 4" key="1">
    <citation type="journal article" date="2024" name="Commun. Biol.">
        <title>Comparative genomic analysis of thermophilic fungi reveals convergent evolutionary adaptations and gene losses.</title>
        <authorList>
            <person name="Steindorff A.S."/>
            <person name="Aguilar-Pontes M.V."/>
            <person name="Robinson A.J."/>
            <person name="Andreopoulos B."/>
            <person name="LaButti K."/>
            <person name="Kuo A."/>
            <person name="Mondo S."/>
            <person name="Riley R."/>
            <person name="Otillar R."/>
            <person name="Haridas S."/>
            <person name="Lipzen A."/>
            <person name="Grimwood J."/>
            <person name="Schmutz J."/>
            <person name="Clum A."/>
            <person name="Reid I.D."/>
            <person name="Moisan M.C."/>
            <person name="Butler G."/>
            <person name="Nguyen T.T.M."/>
            <person name="Dewar K."/>
            <person name="Conant G."/>
            <person name="Drula E."/>
            <person name="Henrissat B."/>
            <person name="Hansel C."/>
            <person name="Singer S."/>
            <person name="Hutchinson M.I."/>
            <person name="de Vries R.P."/>
            <person name="Natvig D.O."/>
            <person name="Powell A.J."/>
            <person name="Tsang A."/>
            <person name="Grigoriev I.V."/>
        </authorList>
    </citation>
    <scope>NUCLEOTIDE SEQUENCE [LARGE SCALE GENOMIC DNA]</scope>
    <source>
        <strain evidence="3 4">ATCC 24622</strain>
    </source>
</reference>
<dbReference type="Pfam" id="PF05188">
    <property type="entry name" value="MutS_II"/>
    <property type="match status" value="1"/>
</dbReference>
<dbReference type="Gene3D" id="3.30.420.110">
    <property type="entry name" value="MutS, connector domain"/>
    <property type="match status" value="1"/>
</dbReference>
<dbReference type="Proteomes" id="UP001586593">
    <property type="component" value="Unassembled WGS sequence"/>
</dbReference>
<comment type="caution">
    <text evidence="3">The sequence shown here is derived from an EMBL/GenBank/DDBJ whole genome shotgun (WGS) entry which is preliminary data.</text>
</comment>
<evidence type="ECO:0000259" key="2">
    <source>
        <dbReference type="Pfam" id="PF05188"/>
    </source>
</evidence>
<proteinExistence type="predicted"/>
<name>A0ABR3VYY6_9PEZI</name>
<feature type="compositionally biased region" description="Low complexity" evidence="1">
    <location>
        <begin position="1"/>
        <end position="10"/>
    </location>
</feature>
<organism evidence="3 4">
    <name type="scientific">Phialemonium thermophilum</name>
    <dbReference type="NCBI Taxonomy" id="223376"/>
    <lineage>
        <taxon>Eukaryota</taxon>
        <taxon>Fungi</taxon>
        <taxon>Dikarya</taxon>
        <taxon>Ascomycota</taxon>
        <taxon>Pezizomycotina</taxon>
        <taxon>Sordariomycetes</taxon>
        <taxon>Sordariomycetidae</taxon>
        <taxon>Cephalothecales</taxon>
        <taxon>Cephalothecaceae</taxon>
        <taxon>Phialemonium</taxon>
    </lineage>
</organism>
<protein>
    <recommendedName>
        <fullName evidence="2">DNA mismatch repair protein MutS connector domain-containing protein</fullName>
    </recommendedName>
</protein>
<feature type="domain" description="DNA mismatch repair protein MutS connector" evidence="2">
    <location>
        <begin position="87"/>
        <end position="213"/>
    </location>
</feature>
<feature type="compositionally biased region" description="Polar residues" evidence="1">
    <location>
        <begin position="24"/>
        <end position="33"/>
    </location>
</feature>
<keyword evidence="4" id="KW-1185">Reference proteome</keyword>